<evidence type="ECO:0000256" key="4">
    <source>
        <dbReference type="ARBA" id="ARBA00022723"/>
    </source>
</evidence>
<keyword evidence="3 8" id="KW-0349">Heme</keyword>
<dbReference type="PROSITE" id="PS00086">
    <property type="entry name" value="CYTOCHROME_P450"/>
    <property type="match status" value="1"/>
</dbReference>
<evidence type="ECO:0000256" key="6">
    <source>
        <dbReference type="ARBA" id="ARBA00023004"/>
    </source>
</evidence>
<dbReference type="Gene3D" id="1.10.630.10">
    <property type="entry name" value="Cytochrome P450"/>
    <property type="match status" value="1"/>
</dbReference>
<feature type="binding site" description="axial binding residue" evidence="8">
    <location>
        <position position="448"/>
    </location>
    <ligand>
        <name>heme</name>
        <dbReference type="ChEBI" id="CHEBI:30413"/>
    </ligand>
    <ligandPart>
        <name>Fe</name>
        <dbReference type="ChEBI" id="CHEBI:18248"/>
    </ligandPart>
</feature>
<reference evidence="10 11" key="1">
    <citation type="submission" date="2018-02" db="EMBL/GenBank/DDBJ databases">
        <title>The genomes of Aspergillus section Nigri reveals drivers in fungal speciation.</title>
        <authorList>
            <consortium name="DOE Joint Genome Institute"/>
            <person name="Vesth T.C."/>
            <person name="Nybo J."/>
            <person name="Theobald S."/>
            <person name="Brandl J."/>
            <person name="Frisvad J.C."/>
            <person name="Nielsen K.F."/>
            <person name="Lyhne E.K."/>
            <person name="Kogle M.E."/>
            <person name="Kuo A."/>
            <person name="Riley R."/>
            <person name="Clum A."/>
            <person name="Nolan M."/>
            <person name="Lipzen A."/>
            <person name="Salamov A."/>
            <person name="Henrissat B."/>
            <person name="Wiebenga A."/>
            <person name="De vries R.P."/>
            <person name="Grigoriev I.V."/>
            <person name="Mortensen U.H."/>
            <person name="Andersen M.R."/>
            <person name="Baker S.E."/>
        </authorList>
    </citation>
    <scope>NUCLEOTIDE SEQUENCE [LARGE SCALE GENOMIC DNA]</scope>
    <source>
        <strain evidence="10 11">CBS 707.79</strain>
    </source>
</reference>
<dbReference type="OrthoDB" id="1844152at2759"/>
<dbReference type="GO" id="GO:0004497">
    <property type="term" value="F:monooxygenase activity"/>
    <property type="evidence" value="ECO:0007669"/>
    <property type="project" value="UniProtKB-KW"/>
</dbReference>
<dbReference type="GO" id="GO:0016705">
    <property type="term" value="F:oxidoreductase activity, acting on paired donors, with incorporation or reduction of molecular oxygen"/>
    <property type="evidence" value="ECO:0007669"/>
    <property type="project" value="InterPro"/>
</dbReference>
<dbReference type="GO" id="GO:0020037">
    <property type="term" value="F:heme binding"/>
    <property type="evidence" value="ECO:0007669"/>
    <property type="project" value="InterPro"/>
</dbReference>
<dbReference type="InterPro" id="IPR017972">
    <property type="entry name" value="Cyt_P450_CS"/>
</dbReference>
<dbReference type="InterPro" id="IPR001128">
    <property type="entry name" value="Cyt_P450"/>
</dbReference>
<dbReference type="Proteomes" id="UP000247810">
    <property type="component" value="Unassembled WGS sequence"/>
</dbReference>
<comment type="cofactor">
    <cofactor evidence="1 8">
        <name>heme</name>
        <dbReference type="ChEBI" id="CHEBI:30413"/>
    </cofactor>
</comment>
<evidence type="ECO:0000256" key="2">
    <source>
        <dbReference type="ARBA" id="ARBA00010617"/>
    </source>
</evidence>
<dbReference type="VEuPathDB" id="FungiDB:BO71DRAFT_338958"/>
<dbReference type="SUPFAM" id="SSF48264">
    <property type="entry name" value="Cytochrome P450"/>
    <property type="match status" value="1"/>
</dbReference>
<evidence type="ECO:0000256" key="1">
    <source>
        <dbReference type="ARBA" id="ARBA00001971"/>
    </source>
</evidence>
<evidence type="ECO:0000256" key="7">
    <source>
        <dbReference type="ARBA" id="ARBA00023033"/>
    </source>
</evidence>
<dbReference type="EMBL" id="KZ826098">
    <property type="protein sequence ID" value="PYH88391.1"/>
    <property type="molecule type" value="Genomic_DNA"/>
</dbReference>
<gene>
    <name evidence="10" type="ORF">BO71DRAFT_338958</name>
</gene>
<proteinExistence type="inferred from homology"/>
<evidence type="ECO:0000256" key="8">
    <source>
        <dbReference type="PIRSR" id="PIRSR602403-1"/>
    </source>
</evidence>
<dbReference type="PANTHER" id="PTHR46206:SF2">
    <property type="entry name" value="CYTOCHROME P450 MONOOXYGENASE AUSG-RELATED"/>
    <property type="match status" value="1"/>
</dbReference>
<evidence type="ECO:0000256" key="9">
    <source>
        <dbReference type="RuleBase" id="RU000461"/>
    </source>
</evidence>
<comment type="similarity">
    <text evidence="2 9">Belongs to the cytochrome P450 family.</text>
</comment>
<dbReference type="InterPro" id="IPR036396">
    <property type="entry name" value="Cyt_P450_sf"/>
</dbReference>
<evidence type="ECO:0000256" key="5">
    <source>
        <dbReference type="ARBA" id="ARBA00023002"/>
    </source>
</evidence>
<dbReference type="GO" id="GO:0019748">
    <property type="term" value="P:secondary metabolic process"/>
    <property type="evidence" value="ECO:0007669"/>
    <property type="project" value="UniProtKB-ARBA"/>
</dbReference>
<keyword evidence="6 8" id="KW-0408">Iron</keyword>
<dbReference type="InterPro" id="IPR002403">
    <property type="entry name" value="Cyt_P450_E_grp-IV"/>
</dbReference>
<dbReference type="PRINTS" id="PR00465">
    <property type="entry name" value="EP450IV"/>
</dbReference>
<evidence type="ECO:0000313" key="11">
    <source>
        <dbReference type="Proteomes" id="UP000247810"/>
    </source>
</evidence>
<keyword evidence="11" id="KW-1185">Reference proteome</keyword>
<dbReference type="STRING" id="1448320.A0A319CVB0"/>
<organism evidence="10 11">
    <name type="scientific">Aspergillus ellipticus CBS 707.79</name>
    <dbReference type="NCBI Taxonomy" id="1448320"/>
    <lineage>
        <taxon>Eukaryota</taxon>
        <taxon>Fungi</taxon>
        <taxon>Dikarya</taxon>
        <taxon>Ascomycota</taxon>
        <taxon>Pezizomycotina</taxon>
        <taxon>Eurotiomycetes</taxon>
        <taxon>Eurotiomycetidae</taxon>
        <taxon>Eurotiales</taxon>
        <taxon>Aspergillaceae</taxon>
        <taxon>Aspergillus</taxon>
        <taxon>Aspergillus subgen. Circumdati</taxon>
    </lineage>
</organism>
<keyword evidence="7 9" id="KW-0503">Monooxygenase</keyword>
<dbReference type="PANTHER" id="PTHR46206">
    <property type="entry name" value="CYTOCHROME P450"/>
    <property type="match status" value="1"/>
</dbReference>
<sequence length="516" mass="58419">MIVEELASNLTNLEPLSWTCLILAVTFFLLSPPKLPLPVINQKHPFDILGILAQKRFICNAHDLIKIGLSKTSAFYLNSGNGLDIVLDPKYADEIRNNPALSLGQSAAVDFHANIRGFEPFREGTANNEVFQDAMRMQLTKNQDLIVRPLSEETELALEDLWTEDAAWHDLSLRSSILRLVARQSSRVFLGDKVCRNPDWLRISMNYTVDAFIAAYTLRLWPKFLRPFVACLLPWCRKLPRELQEAREIITPVVEGRRAAKQEAIRQGKPPERYVDAMQWVEEAAKGRPYDPVFGQIAFSVATIHTTSDMLAQVLLDLCGRVELIEALRQEIITVIEAEGWTKLALYKLKLMDSVLKESQRLKPGRLIVMKRFVMEDVKLSDGTVLPKNSSIAVSCCRMWDPSIFPNAETFDAYRFLRMRESSGQEALAQAVSPSPEHLGFGLGRHVCPGRFHAINHLKITLCHMLLKYDFKVAEGHTPTVRQYGVAMLADPTAKISVRRRNQELPLSMTASQQRV</sequence>
<evidence type="ECO:0000313" key="10">
    <source>
        <dbReference type="EMBL" id="PYH88391.1"/>
    </source>
</evidence>
<accession>A0A319CVB0</accession>
<keyword evidence="4 8" id="KW-0479">Metal-binding</keyword>
<evidence type="ECO:0000256" key="3">
    <source>
        <dbReference type="ARBA" id="ARBA00022617"/>
    </source>
</evidence>
<dbReference type="GO" id="GO:0005506">
    <property type="term" value="F:iron ion binding"/>
    <property type="evidence" value="ECO:0007669"/>
    <property type="project" value="InterPro"/>
</dbReference>
<name>A0A319CVB0_9EURO</name>
<dbReference type="AlphaFoldDB" id="A0A319CVB0"/>
<keyword evidence="5 9" id="KW-0560">Oxidoreductase</keyword>
<protein>
    <submittedName>
        <fullName evidence="10">Putative cytochrome P450</fullName>
    </submittedName>
</protein>
<dbReference type="Pfam" id="PF00067">
    <property type="entry name" value="p450"/>
    <property type="match status" value="1"/>
</dbReference>
<dbReference type="CDD" id="cd11041">
    <property type="entry name" value="CYP503A1-like"/>
    <property type="match status" value="1"/>
</dbReference>